<dbReference type="InterPro" id="IPR050055">
    <property type="entry name" value="EF-Tu_GTPase"/>
</dbReference>
<evidence type="ECO:0000256" key="2">
    <source>
        <dbReference type="ARBA" id="ARBA00015953"/>
    </source>
</evidence>
<feature type="domain" description="Tr-type G" evidence="9">
    <location>
        <begin position="3"/>
        <end position="174"/>
    </location>
</feature>
<organism evidence="10 11">
    <name type="scientific">Sediminibacillus halophilus</name>
    <dbReference type="NCBI Taxonomy" id="482461"/>
    <lineage>
        <taxon>Bacteria</taxon>
        <taxon>Bacillati</taxon>
        <taxon>Bacillota</taxon>
        <taxon>Bacilli</taxon>
        <taxon>Bacillales</taxon>
        <taxon>Bacillaceae</taxon>
        <taxon>Sediminibacillus</taxon>
    </lineage>
</organism>
<dbReference type="InterPro" id="IPR027417">
    <property type="entry name" value="P-loop_NTPase"/>
</dbReference>
<dbReference type="FunFam" id="2.40.30.10:FF:000020">
    <property type="entry name" value="Translation elongation factor EF-1"/>
    <property type="match status" value="1"/>
</dbReference>
<evidence type="ECO:0000256" key="7">
    <source>
        <dbReference type="ARBA" id="ARBA00025526"/>
    </source>
</evidence>
<dbReference type="CDD" id="cd04171">
    <property type="entry name" value="SelB"/>
    <property type="match status" value="1"/>
</dbReference>
<dbReference type="Pfam" id="PF25461">
    <property type="entry name" value="Beta-barrel_SelB"/>
    <property type="match status" value="1"/>
</dbReference>
<dbReference type="InterPro" id="IPR036388">
    <property type="entry name" value="WH-like_DNA-bd_sf"/>
</dbReference>
<dbReference type="InterPro" id="IPR057335">
    <property type="entry name" value="Beta-barrel_SelB"/>
</dbReference>
<comment type="function">
    <text evidence="7">Translation factor necessary for the incorporation of selenocysteine into proteins. It probably replaces EF-Tu for the insertion of selenocysteine directed by the UGA codon. SelB binds GTP and GDP.</text>
</comment>
<keyword evidence="3" id="KW-0963">Cytoplasm</keyword>
<dbReference type="Gene3D" id="3.40.50.300">
    <property type="entry name" value="P-loop containing nucleotide triphosphate hydrolases"/>
    <property type="match status" value="1"/>
</dbReference>
<evidence type="ECO:0000256" key="4">
    <source>
        <dbReference type="ARBA" id="ARBA00022741"/>
    </source>
</evidence>
<dbReference type="GO" id="GO:0003924">
    <property type="term" value="F:GTPase activity"/>
    <property type="evidence" value="ECO:0007669"/>
    <property type="project" value="InterPro"/>
</dbReference>
<dbReference type="GO" id="GO:0005829">
    <property type="term" value="C:cytosol"/>
    <property type="evidence" value="ECO:0007669"/>
    <property type="project" value="TreeGrafter"/>
</dbReference>
<dbReference type="Proteomes" id="UP000182347">
    <property type="component" value="Unassembled WGS sequence"/>
</dbReference>
<dbReference type="InterPro" id="IPR000795">
    <property type="entry name" value="T_Tr_GTP-bd_dom"/>
</dbReference>
<evidence type="ECO:0000256" key="8">
    <source>
        <dbReference type="ARBA" id="ARBA00031615"/>
    </source>
</evidence>
<proteinExistence type="predicted"/>
<protein>
    <recommendedName>
        <fullName evidence="2">Selenocysteine-specific elongation factor</fullName>
    </recommendedName>
    <alternativeName>
        <fullName evidence="8">SelB translation factor</fullName>
    </alternativeName>
</protein>
<evidence type="ECO:0000256" key="6">
    <source>
        <dbReference type="ARBA" id="ARBA00023134"/>
    </source>
</evidence>
<evidence type="ECO:0000313" key="10">
    <source>
        <dbReference type="EMBL" id="SDL81963.1"/>
    </source>
</evidence>
<dbReference type="AlphaFoldDB" id="A0A1G9N6F8"/>
<dbReference type="NCBIfam" id="TIGR00231">
    <property type="entry name" value="small_GTP"/>
    <property type="match status" value="1"/>
</dbReference>
<keyword evidence="11" id="KW-1185">Reference proteome</keyword>
<evidence type="ECO:0000256" key="3">
    <source>
        <dbReference type="ARBA" id="ARBA00022490"/>
    </source>
</evidence>
<dbReference type="InterPro" id="IPR009000">
    <property type="entry name" value="Transl_B-barrel_sf"/>
</dbReference>
<accession>A0A1G9N6F8</accession>
<name>A0A1G9N6F8_9BACI</name>
<dbReference type="SUPFAM" id="SSF46785">
    <property type="entry name" value="Winged helix' DNA-binding domain"/>
    <property type="match status" value="2"/>
</dbReference>
<dbReference type="Gene3D" id="2.40.30.10">
    <property type="entry name" value="Translation factors"/>
    <property type="match status" value="1"/>
</dbReference>
<dbReference type="Pfam" id="PF09107">
    <property type="entry name" value="WHD_3rd_SelB"/>
    <property type="match status" value="1"/>
</dbReference>
<keyword evidence="4" id="KW-0547">Nucleotide-binding</keyword>
<dbReference type="InterPro" id="IPR015191">
    <property type="entry name" value="SelB_WHD4"/>
</dbReference>
<dbReference type="Pfam" id="PF00009">
    <property type="entry name" value="GTP_EFTU"/>
    <property type="match status" value="1"/>
</dbReference>
<dbReference type="EMBL" id="FNHF01000001">
    <property type="protein sequence ID" value="SDL81963.1"/>
    <property type="molecule type" value="Genomic_DNA"/>
</dbReference>
<dbReference type="STRING" id="482461.SAMN05216244_0867"/>
<dbReference type="InterPro" id="IPR015190">
    <property type="entry name" value="Elong_fac_SelB-wing-hlx_typ-2"/>
</dbReference>
<keyword evidence="6" id="KW-0342">GTP-binding</keyword>
<dbReference type="CDD" id="cd15491">
    <property type="entry name" value="selB_III"/>
    <property type="match status" value="1"/>
</dbReference>
<evidence type="ECO:0000256" key="1">
    <source>
        <dbReference type="ARBA" id="ARBA00004496"/>
    </source>
</evidence>
<dbReference type="Gene3D" id="1.10.10.10">
    <property type="entry name" value="Winged helix-like DNA-binding domain superfamily/Winged helix DNA-binding domain"/>
    <property type="match status" value="1"/>
</dbReference>
<evidence type="ECO:0000256" key="5">
    <source>
        <dbReference type="ARBA" id="ARBA00022917"/>
    </source>
</evidence>
<dbReference type="InterPro" id="IPR005225">
    <property type="entry name" value="Small_GTP-bd"/>
</dbReference>
<dbReference type="InterPro" id="IPR004161">
    <property type="entry name" value="EFTu-like_2"/>
</dbReference>
<dbReference type="Gene3D" id="1.10.10.2770">
    <property type="match status" value="1"/>
</dbReference>
<dbReference type="PANTHER" id="PTHR43721">
    <property type="entry name" value="ELONGATION FACTOR TU-RELATED"/>
    <property type="match status" value="1"/>
</dbReference>
<dbReference type="InterPro" id="IPR036390">
    <property type="entry name" value="WH_DNA-bd_sf"/>
</dbReference>
<dbReference type="InterPro" id="IPR004535">
    <property type="entry name" value="Transl_elong_SelB"/>
</dbReference>
<dbReference type="NCBIfam" id="TIGR00475">
    <property type="entry name" value="selB"/>
    <property type="match status" value="1"/>
</dbReference>
<dbReference type="GO" id="GO:0001514">
    <property type="term" value="P:selenocysteine incorporation"/>
    <property type="evidence" value="ECO:0007669"/>
    <property type="project" value="InterPro"/>
</dbReference>
<dbReference type="SUPFAM" id="SSF50465">
    <property type="entry name" value="EF-Tu/eEF-1alpha/eIF2-gamma C-terminal domain"/>
    <property type="match status" value="1"/>
</dbReference>
<dbReference type="GO" id="GO:0005525">
    <property type="term" value="F:GTP binding"/>
    <property type="evidence" value="ECO:0007669"/>
    <property type="project" value="UniProtKB-KW"/>
</dbReference>
<keyword evidence="5" id="KW-0648">Protein biosynthesis</keyword>
<reference evidence="11" key="1">
    <citation type="submission" date="2016-10" db="EMBL/GenBank/DDBJ databases">
        <authorList>
            <person name="Varghese N."/>
            <person name="Submissions S."/>
        </authorList>
    </citation>
    <scope>NUCLEOTIDE SEQUENCE [LARGE SCALE GENOMIC DNA]</scope>
    <source>
        <strain evidence="11">CGMCC 1.6199</strain>
    </source>
</reference>
<evidence type="ECO:0000259" key="9">
    <source>
        <dbReference type="PROSITE" id="PS51722"/>
    </source>
</evidence>
<dbReference type="PRINTS" id="PR00315">
    <property type="entry name" value="ELONGATNFCT"/>
</dbReference>
<dbReference type="OrthoDB" id="9804504at2"/>
<dbReference type="Pfam" id="PF09106">
    <property type="entry name" value="WHD_2nd_SelB"/>
    <property type="match status" value="1"/>
</dbReference>
<comment type="subcellular location">
    <subcellularLocation>
        <location evidence="1">Cytoplasm</location>
    </subcellularLocation>
</comment>
<evidence type="ECO:0000313" key="11">
    <source>
        <dbReference type="Proteomes" id="UP000182347"/>
    </source>
</evidence>
<dbReference type="CDD" id="cd03696">
    <property type="entry name" value="SelB_II"/>
    <property type="match status" value="1"/>
</dbReference>
<dbReference type="GO" id="GO:0003746">
    <property type="term" value="F:translation elongation factor activity"/>
    <property type="evidence" value="ECO:0007669"/>
    <property type="project" value="UniProtKB-KW"/>
</dbReference>
<gene>
    <name evidence="10" type="ORF">SAMN05216244_0867</name>
</gene>
<dbReference type="PANTHER" id="PTHR43721:SF22">
    <property type="entry name" value="ELONGATION FACTOR TU, MITOCHONDRIAL"/>
    <property type="match status" value="1"/>
</dbReference>
<dbReference type="SUPFAM" id="SSF52540">
    <property type="entry name" value="P-loop containing nucleoside triphosphate hydrolases"/>
    <property type="match status" value="1"/>
</dbReference>
<keyword evidence="10" id="KW-0251">Elongation factor</keyword>
<dbReference type="PROSITE" id="PS51722">
    <property type="entry name" value="G_TR_2"/>
    <property type="match status" value="1"/>
</dbReference>
<dbReference type="SUPFAM" id="SSF50447">
    <property type="entry name" value="Translation proteins"/>
    <property type="match status" value="1"/>
</dbReference>
<dbReference type="Pfam" id="PF03144">
    <property type="entry name" value="GTP_EFTU_D2"/>
    <property type="match status" value="1"/>
</dbReference>
<dbReference type="GO" id="GO:0003723">
    <property type="term" value="F:RNA binding"/>
    <property type="evidence" value="ECO:0007669"/>
    <property type="project" value="InterPro"/>
</dbReference>
<dbReference type="InterPro" id="IPR009001">
    <property type="entry name" value="Transl_elong_EF1A/Init_IF2_C"/>
</dbReference>
<sequence length="634" mass="71815">MGDTYYTIGMAGHIDHGKTTLTKALTNVDTDRLKEEKERSISIEAGYAPLHTEDGTHVSIVDVPGHERFIRQMIAGVAGIDLVVLVVAADEGVMPQTQEHLEILQFLGIKRCLVAVTKIDRVDEELQELVGSDIKEALSGTIFSEAEMVYVDSVSGKGVEELRSAIFSALKQVEFRDRFGSFRLPIDQVFTVQGQGTIVRGTIYEGVIHQGSSLTVLPAGKKVRARTIQVHHEDVQEARAGQRTAVNITGMDREQVNRGDVLVASNHFLVSKTIDVAVRLVDDMQHPIKQRAPIKLHIGTSEVMGKIVFFDRNEAQTSQDEILCQLRLEGEVVVRRGDRFIIRRPTPVETIGGGWVIDPKGEKYRFGAKTAEMLEQKKAGTPEDLIAAVLNEHTLLNEQQIIQYTSLDKSVVSTALNRGIQSKRFIPAEKKFVLTSTFEKGKNEIEEIVVNYQLQHPMRPGVNKAELRQNLQDTFPKSFIDFVITEMLELGIINQQEQYLSTADFRQHLPPRWKARLDEIIGQLKEDGLQVRKWEEYFVGTPLPEAMIGELKSYLLQTEQAYALTDDMIIDQQVFLEAVKKLRKMTDETFGLQDVKRAWDVSRKYMIPLLELLDQWGWTTREEGNRRWLLSENR</sequence>